<dbReference type="AlphaFoldDB" id="A0A2P8CWX9"/>
<keyword evidence="3" id="KW-1185">Reference proteome</keyword>
<evidence type="ECO:0000256" key="1">
    <source>
        <dbReference type="SAM" id="MobiDB-lite"/>
    </source>
</evidence>
<sequence>MAAQKYFSFCSPMLSFNKQTNKKGARRGRKPFKGRLLSEGHLSKKRKNEPGFTVGMIRLLWPIVMTGSTKKTIPVAGWLWNKGKSGLSCRSGNKADG</sequence>
<accession>A0A2P8CWX9</accession>
<feature type="region of interest" description="Disordered" evidence="1">
    <location>
        <begin position="20"/>
        <end position="48"/>
    </location>
</feature>
<comment type="caution">
    <text evidence="2">The sequence shown here is derived from an EMBL/GenBank/DDBJ whole genome shotgun (WGS) entry which is preliminary data.</text>
</comment>
<gene>
    <name evidence="2" type="ORF">B0I18_11136</name>
</gene>
<feature type="compositionally biased region" description="Basic residues" evidence="1">
    <location>
        <begin position="20"/>
        <end position="33"/>
    </location>
</feature>
<organism evidence="2 3">
    <name type="scientific">Taibaiella chishuiensis</name>
    <dbReference type="NCBI Taxonomy" id="1434707"/>
    <lineage>
        <taxon>Bacteria</taxon>
        <taxon>Pseudomonadati</taxon>
        <taxon>Bacteroidota</taxon>
        <taxon>Chitinophagia</taxon>
        <taxon>Chitinophagales</taxon>
        <taxon>Chitinophagaceae</taxon>
        <taxon>Taibaiella</taxon>
    </lineage>
</organism>
<name>A0A2P8CWX9_9BACT</name>
<evidence type="ECO:0000313" key="2">
    <source>
        <dbReference type="EMBL" id="PSK89482.1"/>
    </source>
</evidence>
<dbReference type="Proteomes" id="UP000240572">
    <property type="component" value="Unassembled WGS sequence"/>
</dbReference>
<dbReference type="EMBL" id="PYGD01000011">
    <property type="protein sequence ID" value="PSK89482.1"/>
    <property type="molecule type" value="Genomic_DNA"/>
</dbReference>
<protein>
    <submittedName>
        <fullName evidence="2">Uncharacterized protein</fullName>
    </submittedName>
</protein>
<evidence type="ECO:0000313" key="3">
    <source>
        <dbReference type="Proteomes" id="UP000240572"/>
    </source>
</evidence>
<proteinExistence type="predicted"/>
<reference evidence="2 3" key="1">
    <citation type="submission" date="2018-03" db="EMBL/GenBank/DDBJ databases">
        <title>Genomic Encyclopedia of Type Strains, Phase III (KMG-III): the genomes of soil and plant-associated and newly described type strains.</title>
        <authorList>
            <person name="Whitman W."/>
        </authorList>
    </citation>
    <scope>NUCLEOTIDE SEQUENCE [LARGE SCALE GENOMIC DNA]</scope>
    <source>
        <strain evidence="2 3">CGMCC 1.12700</strain>
    </source>
</reference>